<sequence>MQLNMDARNHFAMRARIEMHQGNYQEALRFLSMALNQIPPFLGKVAAPLLADRAECFWQLGHAGKAVQEMMNARDAGLPAYGENSEVAFVFLLYQRCFFFD</sequence>
<reference evidence="1 2" key="1">
    <citation type="submission" date="2022-05" db="EMBL/GenBank/DDBJ databases">
        <authorList>
            <consortium name="Genoscope - CEA"/>
            <person name="William W."/>
        </authorList>
    </citation>
    <scope>NUCLEOTIDE SEQUENCE [LARGE SCALE GENOMIC DNA]</scope>
</reference>
<comment type="caution">
    <text evidence="1">The sequence shown here is derived from an EMBL/GenBank/DDBJ whole genome shotgun (WGS) entry which is preliminary data.</text>
</comment>
<dbReference type="Proteomes" id="UP001159405">
    <property type="component" value="Unassembled WGS sequence"/>
</dbReference>
<evidence type="ECO:0000313" key="2">
    <source>
        <dbReference type="Proteomes" id="UP001159405"/>
    </source>
</evidence>
<name>A0ABN8P2K5_9CNID</name>
<gene>
    <name evidence="1" type="ORF">PLOB_00032672</name>
</gene>
<dbReference type="EMBL" id="CALNXK010000043">
    <property type="protein sequence ID" value="CAH3126839.1"/>
    <property type="molecule type" value="Genomic_DNA"/>
</dbReference>
<dbReference type="SUPFAM" id="SSF48452">
    <property type="entry name" value="TPR-like"/>
    <property type="match status" value="1"/>
</dbReference>
<protein>
    <recommendedName>
        <fullName evidence="3">Tetratricopeptide repeat protein</fullName>
    </recommendedName>
</protein>
<evidence type="ECO:0000313" key="1">
    <source>
        <dbReference type="EMBL" id="CAH3126839.1"/>
    </source>
</evidence>
<evidence type="ECO:0008006" key="3">
    <source>
        <dbReference type="Google" id="ProtNLM"/>
    </source>
</evidence>
<dbReference type="InterPro" id="IPR011990">
    <property type="entry name" value="TPR-like_helical_dom_sf"/>
</dbReference>
<keyword evidence="2" id="KW-1185">Reference proteome</keyword>
<proteinExistence type="predicted"/>
<dbReference type="Gene3D" id="1.25.40.10">
    <property type="entry name" value="Tetratricopeptide repeat domain"/>
    <property type="match status" value="1"/>
</dbReference>
<organism evidence="1 2">
    <name type="scientific">Porites lobata</name>
    <dbReference type="NCBI Taxonomy" id="104759"/>
    <lineage>
        <taxon>Eukaryota</taxon>
        <taxon>Metazoa</taxon>
        <taxon>Cnidaria</taxon>
        <taxon>Anthozoa</taxon>
        <taxon>Hexacorallia</taxon>
        <taxon>Scleractinia</taxon>
        <taxon>Fungiina</taxon>
        <taxon>Poritidae</taxon>
        <taxon>Porites</taxon>
    </lineage>
</organism>
<accession>A0ABN8P2K5</accession>